<proteinExistence type="predicted"/>
<dbReference type="Proteomes" id="UP000249949">
    <property type="component" value="Chromosome"/>
</dbReference>
<protein>
    <submittedName>
        <fullName evidence="1">Uncharacterized protein</fullName>
    </submittedName>
</protein>
<sequence length="31" mass="3620">MKLITMNDENLPAQCHPIIKPKKKKSKDNKK</sequence>
<evidence type="ECO:0000313" key="1">
    <source>
        <dbReference type="EMBL" id="ARS64501.1"/>
    </source>
</evidence>
<dbReference type="EMBL" id="CP021324">
    <property type="protein sequence ID" value="ARS64501.1"/>
    <property type="molecule type" value="Genomic_DNA"/>
</dbReference>
<dbReference type="AlphaFoldDB" id="A0A2Z2HKC0"/>
<accession>A0A2Z2HKC0</accession>
<name>A0A2Z2HKC0_9ARCH</name>
<dbReference type="KEGG" id="nct:NMSP_0882"/>
<keyword evidence="2" id="KW-1185">Reference proteome</keyword>
<gene>
    <name evidence="1" type="ORF">NMSP_0882</name>
</gene>
<organism evidence="1 2">
    <name type="scientific">Candidatus Nitrosomarinus catalinensis</name>
    <dbReference type="NCBI Taxonomy" id="1898749"/>
    <lineage>
        <taxon>Archaea</taxon>
        <taxon>Nitrososphaerota</taxon>
        <taxon>Nitrososphaeria</taxon>
        <taxon>Nitrosopumilales</taxon>
        <taxon>Nitrosopumilaceae</taxon>
        <taxon>Candidatus Nitrosomarinus</taxon>
    </lineage>
</organism>
<evidence type="ECO:0000313" key="2">
    <source>
        <dbReference type="Proteomes" id="UP000249949"/>
    </source>
</evidence>
<reference evidence="1 2" key="1">
    <citation type="journal article" date="2017" name="Environ. Microbiol.">
        <title>Genome and epigenome of a novel marine Thaumarchaeota strain suggest viral infection, phosphorothioation DNA modification and multiple restriction systems.</title>
        <authorList>
            <person name="Ahlgren N.A."/>
            <person name="Chen Y."/>
            <person name="Needham D.M."/>
            <person name="Parada A.E."/>
            <person name="Sachdeva R."/>
            <person name="Trinh V."/>
            <person name="Chen T."/>
            <person name="Fuhrman J.A."/>
        </authorList>
    </citation>
    <scope>NUCLEOTIDE SEQUENCE [LARGE SCALE GENOMIC DNA]</scope>
    <source>
        <strain evidence="1 2">SPOT01</strain>
    </source>
</reference>